<gene>
    <name evidence="1" type="ORF">CBF36_09995</name>
</gene>
<accession>A0A429ZCZ4</accession>
<evidence type="ECO:0000313" key="2">
    <source>
        <dbReference type="Proteomes" id="UP000288490"/>
    </source>
</evidence>
<organism evidence="1 2">
    <name type="scientific">Vagococcus bubulae</name>
    <dbReference type="NCBI Taxonomy" id="1977868"/>
    <lineage>
        <taxon>Bacteria</taxon>
        <taxon>Bacillati</taxon>
        <taxon>Bacillota</taxon>
        <taxon>Bacilli</taxon>
        <taxon>Lactobacillales</taxon>
        <taxon>Enterococcaceae</taxon>
        <taxon>Vagococcus</taxon>
    </lineage>
</organism>
<evidence type="ECO:0000313" key="1">
    <source>
        <dbReference type="EMBL" id="RST91554.1"/>
    </source>
</evidence>
<sequence length="346" mass="39646">MGYNIEKDLEKWGTQDCNMPDKTRAVLDETYSQLIQGKKISKSPRKWIKNITVVSMAALVGIVLWQNETVLATLNEWFGFSHQWKQSLGDDVFLSNGTKQSDKNLEIIVEKNMSTPYSLGFDFTLKSTGNMTFSKDSQVWFDYTIKNGDGSKIIVENEEVQEKTDYTDLIYLQHTDVSVSSDGKALKSGFYYFLREPNAEKLPVLKNATLEITKIFFPNENVEVVGKWSIPLKDGNPQIADKVKHYTVEKESDDITIKHATLTQSNFVIEYEFNKEMSVSDMELLNSYIQDETGRKYKTNQYSLENNNKTVRVNFPLTSSTVPNTMTLVVEEIKGDFKFEVTLLEE</sequence>
<dbReference type="AlphaFoldDB" id="A0A429ZCZ4"/>
<name>A0A429ZCZ4_9ENTE</name>
<reference evidence="1 2" key="1">
    <citation type="submission" date="2017-05" db="EMBL/GenBank/DDBJ databases">
        <title>Vagococcus spp. assemblies.</title>
        <authorList>
            <person name="Gulvik C.A."/>
        </authorList>
    </citation>
    <scope>NUCLEOTIDE SEQUENCE [LARGE SCALE GENOMIC DNA]</scope>
    <source>
        <strain evidence="1 2">SS1994</strain>
    </source>
</reference>
<protein>
    <recommendedName>
        <fullName evidence="3">DUF4179 domain-containing protein</fullName>
    </recommendedName>
</protein>
<dbReference type="EMBL" id="NGJT01000022">
    <property type="protein sequence ID" value="RST91554.1"/>
    <property type="molecule type" value="Genomic_DNA"/>
</dbReference>
<proteinExistence type="predicted"/>
<dbReference type="Proteomes" id="UP000288490">
    <property type="component" value="Unassembled WGS sequence"/>
</dbReference>
<evidence type="ECO:0008006" key="3">
    <source>
        <dbReference type="Google" id="ProtNLM"/>
    </source>
</evidence>
<dbReference type="OrthoDB" id="2175260at2"/>
<keyword evidence="2" id="KW-1185">Reference proteome</keyword>
<dbReference type="RefSeq" id="WP_125958290.1">
    <property type="nucleotide sequence ID" value="NZ_JAQEJV010000020.1"/>
</dbReference>
<comment type="caution">
    <text evidence="1">The sequence shown here is derived from an EMBL/GenBank/DDBJ whole genome shotgun (WGS) entry which is preliminary data.</text>
</comment>